<evidence type="ECO:0000313" key="12">
    <source>
        <dbReference type="EMBL" id="KAK0615234.1"/>
    </source>
</evidence>
<feature type="compositionally biased region" description="Basic and acidic residues" evidence="10">
    <location>
        <begin position="217"/>
        <end position="230"/>
    </location>
</feature>
<evidence type="ECO:0000256" key="8">
    <source>
        <dbReference type="ARBA" id="ARBA00023180"/>
    </source>
</evidence>
<gene>
    <name evidence="12" type="ORF">B0T17DRAFT_541426</name>
</gene>
<dbReference type="Proteomes" id="UP001174934">
    <property type="component" value="Unassembled WGS sequence"/>
</dbReference>
<protein>
    <recommendedName>
        <fullName evidence="14">Tat pathway signal sequence</fullName>
    </recommendedName>
</protein>
<dbReference type="Pfam" id="PF11807">
    <property type="entry name" value="UstYa"/>
    <property type="match status" value="1"/>
</dbReference>
<keyword evidence="4 11" id="KW-1133">Transmembrane helix</keyword>
<dbReference type="GO" id="GO:0016491">
    <property type="term" value="F:oxidoreductase activity"/>
    <property type="evidence" value="ECO:0007669"/>
    <property type="project" value="UniProtKB-KW"/>
</dbReference>
<keyword evidence="7 11" id="KW-0472">Membrane</keyword>
<evidence type="ECO:0000256" key="5">
    <source>
        <dbReference type="ARBA" id="ARBA00023002"/>
    </source>
</evidence>
<keyword evidence="5" id="KW-0560">Oxidoreductase</keyword>
<keyword evidence="6" id="KW-0843">Virulence</keyword>
<evidence type="ECO:0000256" key="7">
    <source>
        <dbReference type="ARBA" id="ARBA00023136"/>
    </source>
</evidence>
<feature type="region of interest" description="Disordered" evidence="10">
    <location>
        <begin position="206"/>
        <end position="230"/>
    </location>
</feature>
<comment type="caution">
    <text evidence="12">The sequence shown here is derived from an EMBL/GenBank/DDBJ whole genome shotgun (WGS) entry which is preliminary data.</text>
</comment>
<dbReference type="EMBL" id="JAULSR010000007">
    <property type="protein sequence ID" value="KAK0615234.1"/>
    <property type="molecule type" value="Genomic_DNA"/>
</dbReference>
<evidence type="ECO:0000256" key="10">
    <source>
        <dbReference type="SAM" id="MobiDB-lite"/>
    </source>
</evidence>
<keyword evidence="8" id="KW-0325">Glycoprotein</keyword>
<evidence type="ECO:0000256" key="1">
    <source>
        <dbReference type="ARBA" id="ARBA00004167"/>
    </source>
</evidence>
<evidence type="ECO:0000256" key="11">
    <source>
        <dbReference type="SAM" id="Phobius"/>
    </source>
</evidence>
<evidence type="ECO:0000313" key="13">
    <source>
        <dbReference type="Proteomes" id="UP001174934"/>
    </source>
</evidence>
<evidence type="ECO:0000256" key="2">
    <source>
        <dbReference type="ARBA" id="ARBA00004685"/>
    </source>
</evidence>
<keyword evidence="13" id="KW-1185">Reference proteome</keyword>
<dbReference type="PANTHER" id="PTHR33365:SF11">
    <property type="entry name" value="TAT PATHWAY SIGNAL SEQUENCE"/>
    <property type="match status" value="1"/>
</dbReference>
<dbReference type="AlphaFoldDB" id="A0AA39WH01"/>
<dbReference type="InterPro" id="IPR021765">
    <property type="entry name" value="UstYa-like"/>
</dbReference>
<evidence type="ECO:0000256" key="3">
    <source>
        <dbReference type="ARBA" id="ARBA00022692"/>
    </source>
</evidence>
<dbReference type="PANTHER" id="PTHR33365">
    <property type="entry name" value="YALI0B05434P"/>
    <property type="match status" value="1"/>
</dbReference>
<organism evidence="12 13">
    <name type="scientific">Bombardia bombarda</name>
    <dbReference type="NCBI Taxonomy" id="252184"/>
    <lineage>
        <taxon>Eukaryota</taxon>
        <taxon>Fungi</taxon>
        <taxon>Dikarya</taxon>
        <taxon>Ascomycota</taxon>
        <taxon>Pezizomycotina</taxon>
        <taxon>Sordariomycetes</taxon>
        <taxon>Sordariomycetidae</taxon>
        <taxon>Sordariales</taxon>
        <taxon>Lasiosphaeriaceae</taxon>
        <taxon>Bombardia</taxon>
    </lineage>
</organism>
<dbReference type="GO" id="GO:0043386">
    <property type="term" value="P:mycotoxin biosynthetic process"/>
    <property type="evidence" value="ECO:0007669"/>
    <property type="project" value="InterPro"/>
</dbReference>
<proteinExistence type="inferred from homology"/>
<evidence type="ECO:0000256" key="6">
    <source>
        <dbReference type="ARBA" id="ARBA00023026"/>
    </source>
</evidence>
<name>A0AA39WH01_9PEZI</name>
<evidence type="ECO:0008006" key="14">
    <source>
        <dbReference type="Google" id="ProtNLM"/>
    </source>
</evidence>
<comment type="similarity">
    <text evidence="9">Belongs to the ustYa family.</text>
</comment>
<feature type="transmembrane region" description="Helical" evidence="11">
    <location>
        <begin position="63"/>
        <end position="85"/>
    </location>
</feature>
<dbReference type="GO" id="GO:0016020">
    <property type="term" value="C:membrane"/>
    <property type="evidence" value="ECO:0007669"/>
    <property type="project" value="UniProtKB-SubCell"/>
</dbReference>
<comment type="subcellular location">
    <subcellularLocation>
        <location evidence="1">Membrane</location>
        <topology evidence="1">Single-pass membrane protein</topology>
    </subcellularLocation>
</comment>
<keyword evidence="3 11" id="KW-0812">Transmembrane</keyword>
<comment type="pathway">
    <text evidence="2">Mycotoxin biosynthesis.</text>
</comment>
<evidence type="ECO:0000256" key="4">
    <source>
        <dbReference type="ARBA" id="ARBA00022989"/>
    </source>
</evidence>
<evidence type="ECO:0000256" key="9">
    <source>
        <dbReference type="ARBA" id="ARBA00035112"/>
    </source>
</evidence>
<reference evidence="12" key="1">
    <citation type="submission" date="2023-06" db="EMBL/GenBank/DDBJ databases">
        <title>Genome-scale phylogeny and comparative genomics of the fungal order Sordariales.</title>
        <authorList>
            <consortium name="Lawrence Berkeley National Laboratory"/>
            <person name="Hensen N."/>
            <person name="Bonometti L."/>
            <person name="Westerberg I."/>
            <person name="Brannstrom I.O."/>
            <person name="Guillou S."/>
            <person name="Cros-Aarteil S."/>
            <person name="Calhoun S."/>
            <person name="Haridas S."/>
            <person name="Kuo A."/>
            <person name="Mondo S."/>
            <person name="Pangilinan J."/>
            <person name="Riley R."/>
            <person name="LaButti K."/>
            <person name="Andreopoulos B."/>
            <person name="Lipzen A."/>
            <person name="Chen C."/>
            <person name="Yanf M."/>
            <person name="Daum C."/>
            <person name="Ng V."/>
            <person name="Clum A."/>
            <person name="Steindorff A."/>
            <person name="Ohm R."/>
            <person name="Martin F."/>
            <person name="Silar P."/>
            <person name="Natvig D."/>
            <person name="Lalanne C."/>
            <person name="Gautier V."/>
            <person name="Ament-velasquez S.L."/>
            <person name="Kruys A."/>
            <person name="Hutchinson M.I."/>
            <person name="Powell A.J."/>
            <person name="Barry K."/>
            <person name="Miller A.N."/>
            <person name="Grigoriev I.V."/>
            <person name="Debuchy R."/>
            <person name="Gladieux P."/>
            <person name="Thoren M.H."/>
            <person name="Johannesson H."/>
        </authorList>
    </citation>
    <scope>NUCLEOTIDE SEQUENCE</scope>
    <source>
        <strain evidence="12">SMH3391-2</strain>
    </source>
</reference>
<sequence length="296" mass="32977">MMENSRYSTESSPALMSPAGSSPEESANLLAPSMMLHRMSEKLYTNHKRRCTTSSYYHSRCRIFLLVLGLLLSLATMAGLAIFIASRSDSIKNNQQASHRLPSLHLAGEINGLVPEFSIRPFVFHKDPLATPDHETAESERATEENWLSYQAEGKGFIFVNNSRKYTLPPRIEYKGLGTYAIAVFHQLHCLHTIMTMYNEAVASSNTDGIPRRRRGNINEEKHGHGGGGHGHDHIDHCFRYLRQSIICCGDTALEGQDPNSSRPATDGTGAVHLCKDHTEVMAWAASRRVRDGNEL</sequence>
<accession>A0AA39WH01</accession>
<feature type="region of interest" description="Disordered" evidence="10">
    <location>
        <begin position="1"/>
        <end position="25"/>
    </location>
</feature>